<evidence type="ECO:0000313" key="8">
    <source>
        <dbReference type="Proteomes" id="UP001549047"/>
    </source>
</evidence>
<dbReference type="InterPro" id="IPR047198">
    <property type="entry name" value="DDP-like_NUDIX"/>
</dbReference>
<evidence type="ECO:0000256" key="3">
    <source>
        <dbReference type="ARBA" id="ARBA00022801"/>
    </source>
</evidence>
<sequence length="175" mass="19621">MKSKKKAEKPQAKPSGPAQSLLQQLAKRPETLFSGSFRQQTAALCFRYKDGGAEIEVLIITSRGSRNWIIPKGWPVKKKTLAESAAIEAFEEAGVRGKVLERAIGRYTYLKELDGGEVVPCIVDVFQIEAETLHERFKELGQRVIAWVSPVEAARRVREIELKSLLIDFKPRAAE</sequence>
<comment type="cofactor">
    <cofactor evidence="1">
        <name>Mg(2+)</name>
        <dbReference type="ChEBI" id="CHEBI:18420"/>
    </cofactor>
</comment>
<evidence type="ECO:0000313" key="7">
    <source>
        <dbReference type="EMBL" id="MET3612206.1"/>
    </source>
</evidence>
<evidence type="ECO:0000256" key="4">
    <source>
        <dbReference type="ARBA" id="ARBA00022842"/>
    </source>
</evidence>
<dbReference type="PROSITE" id="PS51462">
    <property type="entry name" value="NUDIX"/>
    <property type="match status" value="1"/>
</dbReference>
<evidence type="ECO:0000256" key="1">
    <source>
        <dbReference type="ARBA" id="ARBA00001946"/>
    </source>
</evidence>
<proteinExistence type="predicted"/>
<keyword evidence="2" id="KW-0479">Metal-binding</keyword>
<protein>
    <submittedName>
        <fullName evidence="7">8-oxo-dGTP pyrophosphatase MutT (NUDIX family)</fullName>
    </submittedName>
</protein>
<feature type="domain" description="Nudix hydrolase" evidence="6">
    <location>
        <begin position="36"/>
        <end position="170"/>
    </location>
</feature>
<evidence type="ECO:0000256" key="5">
    <source>
        <dbReference type="SAM" id="MobiDB-lite"/>
    </source>
</evidence>
<feature type="region of interest" description="Disordered" evidence="5">
    <location>
        <begin position="1"/>
        <end position="21"/>
    </location>
</feature>
<keyword evidence="8" id="KW-1185">Reference proteome</keyword>
<dbReference type="CDD" id="cd04666">
    <property type="entry name" value="NUDIX_DIPP2_like_Nudt4"/>
    <property type="match status" value="1"/>
</dbReference>
<dbReference type="Gene3D" id="3.90.79.10">
    <property type="entry name" value="Nucleoside Triphosphate Pyrophosphohydrolase"/>
    <property type="match status" value="1"/>
</dbReference>
<dbReference type="PANTHER" id="PTHR12629:SF0">
    <property type="entry name" value="DIPHOSPHOINOSITOL-POLYPHOSPHATE DIPHOSPHATASE"/>
    <property type="match status" value="1"/>
</dbReference>
<comment type="caution">
    <text evidence="7">The sequence shown here is derived from an EMBL/GenBank/DDBJ whole genome shotgun (WGS) entry which is preliminary data.</text>
</comment>
<organism evidence="7 8">
    <name type="scientific">Rhizobium aquaticum</name>
    <dbReference type="NCBI Taxonomy" id="1549636"/>
    <lineage>
        <taxon>Bacteria</taxon>
        <taxon>Pseudomonadati</taxon>
        <taxon>Pseudomonadota</taxon>
        <taxon>Alphaproteobacteria</taxon>
        <taxon>Hyphomicrobiales</taxon>
        <taxon>Rhizobiaceae</taxon>
        <taxon>Rhizobium/Agrobacterium group</taxon>
        <taxon>Rhizobium</taxon>
    </lineage>
</organism>
<name>A0ABV2IVR3_9HYPH</name>
<dbReference type="SUPFAM" id="SSF55811">
    <property type="entry name" value="Nudix"/>
    <property type="match status" value="1"/>
</dbReference>
<keyword evidence="4" id="KW-0460">Magnesium</keyword>
<reference evidence="7 8" key="1">
    <citation type="submission" date="2024-06" db="EMBL/GenBank/DDBJ databases">
        <title>Genomic Encyclopedia of Type Strains, Phase IV (KMG-IV): sequencing the most valuable type-strain genomes for metagenomic binning, comparative biology and taxonomic classification.</title>
        <authorList>
            <person name="Goeker M."/>
        </authorList>
    </citation>
    <scope>NUCLEOTIDE SEQUENCE [LARGE SCALE GENOMIC DNA]</scope>
    <source>
        <strain evidence="7 8">DSM 29780</strain>
    </source>
</reference>
<accession>A0ABV2IVR3</accession>
<evidence type="ECO:0000256" key="2">
    <source>
        <dbReference type="ARBA" id="ARBA00022723"/>
    </source>
</evidence>
<dbReference type="PANTHER" id="PTHR12629">
    <property type="entry name" value="DIPHOSPHOINOSITOL POLYPHOSPHATE PHOSPHOHYDROLASE"/>
    <property type="match status" value="1"/>
</dbReference>
<dbReference type="EMBL" id="JBEPMB010000001">
    <property type="protein sequence ID" value="MET3612206.1"/>
    <property type="molecule type" value="Genomic_DNA"/>
</dbReference>
<dbReference type="InterPro" id="IPR015797">
    <property type="entry name" value="NUDIX_hydrolase-like_dom_sf"/>
</dbReference>
<keyword evidence="3" id="KW-0378">Hydrolase</keyword>
<dbReference type="InterPro" id="IPR000086">
    <property type="entry name" value="NUDIX_hydrolase_dom"/>
</dbReference>
<evidence type="ECO:0000259" key="6">
    <source>
        <dbReference type="PROSITE" id="PS51462"/>
    </source>
</evidence>
<dbReference type="Proteomes" id="UP001549047">
    <property type="component" value="Unassembled WGS sequence"/>
</dbReference>
<gene>
    <name evidence="7" type="ORF">ABID16_000511</name>
</gene>
<dbReference type="RefSeq" id="WP_354554783.1">
    <property type="nucleotide sequence ID" value="NZ_JBEPMB010000001.1"/>
</dbReference>